<dbReference type="Proteomes" id="UP000642488">
    <property type="component" value="Unassembled WGS sequence"/>
</dbReference>
<dbReference type="GO" id="GO:0004222">
    <property type="term" value="F:metalloendopeptidase activity"/>
    <property type="evidence" value="ECO:0007669"/>
    <property type="project" value="InterPro"/>
</dbReference>
<dbReference type="Pfam" id="PF01435">
    <property type="entry name" value="Peptidase_M48"/>
    <property type="match status" value="1"/>
</dbReference>
<keyword evidence="4 6" id="KW-0862">Zinc</keyword>
<dbReference type="InterPro" id="IPR006311">
    <property type="entry name" value="TAT_signal"/>
</dbReference>
<evidence type="ECO:0000256" key="4">
    <source>
        <dbReference type="ARBA" id="ARBA00022833"/>
    </source>
</evidence>
<feature type="domain" description="Peptidase M48" evidence="7">
    <location>
        <begin position="59"/>
        <end position="240"/>
    </location>
</feature>
<dbReference type="GO" id="GO:0046872">
    <property type="term" value="F:metal ion binding"/>
    <property type="evidence" value="ECO:0007669"/>
    <property type="project" value="UniProtKB-KW"/>
</dbReference>
<dbReference type="Gene3D" id="3.30.2010.10">
    <property type="entry name" value="Metalloproteases ('zincins'), catalytic domain"/>
    <property type="match status" value="1"/>
</dbReference>
<dbReference type="AlphaFoldDB" id="A0A934MFE1"/>
<dbReference type="GO" id="GO:0016020">
    <property type="term" value="C:membrane"/>
    <property type="evidence" value="ECO:0007669"/>
    <property type="project" value="TreeGrafter"/>
</dbReference>
<dbReference type="InterPro" id="IPR051156">
    <property type="entry name" value="Mito/Outer_Membr_Metalloprot"/>
</dbReference>
<keyword evidence="1 6" id="KW-0645">Protease</keyword>
<proteinExistence type="inferred from homology"/>
<keyword evidence="3 6" id="KW-0378">Hydrolase</keyword>
<organism evidence="8 9">
    <name type="scientific">Palleronia pontilimi</name>
    <dbReference type="NCBI Taxonomy" id="1964209"/>
    <lineage>
        <taxon>Bacteria</taxon>
        <taxon>Pseudomonadati</taxon>
        <taxon>Pseudomonadota</taxon>
        <taxon>Alphaproteobacteria</taxon>
        <taxon>Rhodobacterales</taxon>
        <taxon>Roseobacteraceae</taxon>
        <taxon>Palleronia</taxon>
    </lineage>
</organism>
<evidence type="ECO:0000256" key="2">
    <source>
        <dbReference type="ARBA" id="ARBA00022723"/>
    </source>
</evidence>
<dbReference type="PROSITE" id="PS51318">
    <property type="entry name" value="TAT"/>
    <property type="match status" value="1"/>
</dbReference>
<evidence type="ECO:0000259" key="7">
    <source>
        <dbReference type="Pfam" id="PF01435"/>
    </source>
</evidence>
<keyword evidence="9" id="KW-1185">Reference proteome</keyword>
<dbReference type="PANTHER" id="PTHR22726">
    <property type="entry name" value="METALLOENDOPEPTIDASE OMA1"/>
    <property type="match status" value="1"/>
</dbReference>
<reference evidence="8" key="1">
    <citation type="submission" date="2020-12" db="EMBL/GenBank/DDBJ databases">
        <title>Bacterial taxonomy.</title>
        <authorList>
            <person name="Pan X."/>
        </authorList>
    </citation>
    <scope>NUCLEOTIDE SEQUENCE</scope>
    <source>
        <strain evidence="8">KCTC 52957</strain>
    </source>
</reference>
<keyword evidence="2" id="KW-0479">Metal-binding</keyword>
<evidence type="ECO:0000313" key="8">
    <source>
        <dbReference type="EMBL" id="MBJ3761374.1"/>
    </source>
</evidence>
<dbReference type="GO" id="GO:0051603">
    <property type="term" value="P:proteolysis involved in protein catabolic process"/>
    <property type="evidence" value="ECO:0007669"/>
    <property type="project" value="TreeGrafter"/>
</dbReference>
<gene>
    <name evidence="8" type="ORF">ILP92_01230</name>
</gene>
<protein>
    <submittedName>
        <fullName evidence="8">M48 family metallopeptidase</fullName>
    </submittedName>
</protein>
<evidence type="ECO:0000256" key="3">
    <source>
        <dbReference type="ARBA" id="ARBA00022801"/>
    </source>
</evidence>
<evidence type="ECO:0000256" key="6">
    <source>
        <dbReference type="RuleBase" id="RU003983"/>
    </source>
</evidence>
<dbReference type="EMBL" id="JAEKPD010000001">
    <property type="protein sequence ID" value="MBJ3761374.1"/>
    <property type="molecule type" value="Genomic_DNA"/>
</dbReference>
<sequence length="245" mass="26453">MCHTCLSRRSFLTLAAAGTVTGCDGPPDLVSDEQVEAMGLQAWEELRAQTAPSRNRDYQGALDQVSRRLLSAQGASLDNWEILVFASDQINAFALPGGKIGVYEGMFDVFANEDQLAAIVGHEIGHLGAEHAQKRMSAQVAKNAGIRLLAWILNVGDVQYANEIAAALGLGVEVGLLLPYSRDQELEADALGLQTMAAANYDPREAVSLWQRMQAAQGARGPEFLATHPAPDSRIRQIEDILQTL</sequence>
<keyword evidence="5 6" id="KW-0482">Metalloprotease</keyword>
<name>A0A934MFE1_9RHOB</name>
<dbReference type="PANTHER" id="PTHR22726:SF24">
    <property type="entry name" value="M48 FAMILY METALLOPEPTIDASE"/>
    <property type="match status" value="1"/>
</dbReference>
<evidence type="ECO:0000256" key="1">
    <source>
        <dbReference type="ARBA" id="ARBA00022670"/>
    </source>
</evidence>
<dbReference type="RefSeq" id="WP_198914542.1">
    <property type="nucleotide sequence ID" value="NZ_JAEKPD010000001.1"/>
</dbReference>
<evidence type="ECO:0000256" key="5">
    <source>
        <dbReference type="ARBA" id="ARBA00023049"/>
    </source>
</evidence>
<comment type="caution">
    <text evidence="8">The sequence shown here is derived from an EMBL/GenBank/DDBJ whole genome shotgun (WGS) entry which is preliminary data.</text>
</comment>
<comment type="similarity">
    <text evidence="6">Belongs to the peptidase M48 family.</text>
</comment>
<accession>A0A934MFE1</accession>
<dbReference type="InterPro" id="IPR001915">
    <property type="entry name" value="Peptidase_M48"/>
</dbReference>
<dbReference type="CDD" id="cd07331">
    <property type="entry name" value="M48C_Oma1_like"/>
    <property type="match status" value="1"/>
</dbReference>
<comment type="cofactor">
    <cofactor evidence="6">
        <name>Zn(2+)</name>
        <dbReference type="ChEBI" id="CHEBI:29105"/>
    </cofactor>
    <text evidence="6">Binds 1 zinc ion per subunit.</text>
</comment>
<evidence type="ECO:0000313" key="9">
    <source>
        <dbReference type="Proteomes" id="UP000642488"/>
    </source>
</evidence>